<feature type="region of interest" description="Disordered" evidence="8">
    <location>
        <begin position="1"/>
        <end position="25"/>
    </location>
</feature>
<comment type="subcellular location">
    <subcellularLocation>
        <location evidence="1 7">Cell membrane</location>
        <topology evidence="1 7">Multi-pass membrane protein</topology>
    </subcellularLocation>
</comment>
<dbReference type="PANTHER" id="PTHR30193">
    <property type="entry name" value="ABC TRANSPORTER PERMEASE PROTEIN"/>
    <property type="match status" value="1"/>
</dbReference>
<keyword evidence="3" id="KW-1003">Cell membrane</keyword>
<dbReference type="PROSITE" id="PS50928">
    <property type="entry name" value="ABC_TM1"/>
    <property type="match status" value="1"/>
</dbReference>
<feature type="transmembrane region" description="Helical" evidence="7">
    <location>
        <begin position="293"/>
        <end position="314"/>
    </location>
</feature>
<comment type="caution">
    <text evidence="10">The sequence shown here is derived from an EMBL/GenBank/DDBJ whole genome shotgun (WGS) entry which is preliminary data.</text>
</comment>
<dbReference type="PANTHER" id="PTHR30193:SF37">
    <property type="entry name" value="INNER MEMBRANE ABC TRANSPORTER PERMEASE PROTEIN YCJO"/>
    <property type="match status" value="1"/>
</dbReference>
<keyword evidence="5 7" id="KW-1133">Transmembrane helix</keyword>
<evidence type="ECO:0000259" key="9">
    <source>
        <dbReference type="PROSITE" id="PS50928"/>
    </source>
</evidence>
<organism evidence="10 11">
    <name type="scientific">Cohnella soli</name>
    <dbReference type="NCBI Taxonomy" id="425005"/>
    <lineage>
        <taxon>Bacteria</taxon>
        <taxon>Bacillati</taxon>
        <taxon>Bacillota</taxon>
        <taxon>Bacilli</taxon>
        <taxon>Bacillales</taxon>
        <taxon>Paenibacillaceae</taxon>
        <taxon>Cohnella</taxon>
    </lineage>
</organism>
<sequence length="326" mass="37299">MSYETVATPLPPQAKTNPKPQSRAKERKALSVRMRGFMPYLYLLPAVLSIGYWIYRPLVQTFQLSFYQWNLLPTSPKAFVGMRNFENLVTLPEMGIALWNTLIYTLGVVPFSLIIPIMIAIVTDNIGKRSRNFYRAIIFLPMIMAPVAVSSVWRWIMHPTNGILNQTLHSVFGLDEPIRFFTDEKWAIWSVTFITGWKLIGFSTLIFSAALTNINKEYFEAARMDRANRWQIIRHVILPLLSPTILFMAMLSTLFASEWSFSYINVLTQGGPMNATTNIYYLLWTYGFQTFSVGWSSAAAVVIFIGFGIIALGFMKLTKKLSFFDD</sequence>
<proteinExistence type="inferred from homology"/>
<evidence type="ECO:0000256" key="7">
    <source>
        <dbReference type="RuleBase" id="RU363032"/>
    </source>
</evidence>
<name>A0ABW0I860_9BACL</name>
<dbReference type="RefSeq" id="WP_378140127.1">
    <property type="nucleotide sequence ID" value="NZ_JBHSMI010000067.1"/>
</dbReference>
<evidence type="ECO:0000256" key="4">
    <source>
        <dbReference type="ARBA" id="ARBA00022692"/>
    </source>
</evidence>
<evidence type="ECO:0000256" key="2">
    <source>
        <dbReference type="ARBA" id="ARBA00022448"/>
    </source>
</evidence>
<evidence type="ECO:0000256" key="8">
    <source>
        <dbReference type="SAM" id="MobiDB-lite"/>
    </source>
</evidence>
<reference evidence="11" key="1">
    <citation type="journal article" date="2019" name="Int. J. Syst. Evol. Microbiol.">
        <title>The Global Catalogue of Microorganisms (GCM) 10K type strain sequencing project: providing services to taxonomists for standard genome sequencing and annotation.</title>
        <authorList>
            <consortium name="The Broad Institute Genomics Platform"/>
            <consortium name="The Broad Institute Genome Sequencing Center for Infectious Disease"/>
            <person name="Wu L."/>
            <person name="Ma J."/>
        </authorList>
    </citation>
    <scope>NUCLEOTIDE SEQUENCE [LARGE SCALE GENOMIC DNA]</scope>
    <source>
        <strain evidence="11">CGMCC 1.18575</strain>
    </source>
</reference>
<evidence type="ECO:0000256" key="5">
    <source>
        <dbReference type="ARBA" id="ARBA00022989"/>
    </source>
</evidence>
<evidence type="ECO:0000313" key="10">
    <source>
        <dbReference type="EMBL" id="MFC5407452.1"/>
    </source>
</evidence>
<keyword evidence="6 7" id="KW-0472">Membrane</keyword>
<keyword evidence="2 7" id="KW-0813">Transport</keyword>
<dbReference type="Gene3D" id="1.10.3720.10">
    <property type="entry name" value="MetI-like"/>
    <property type="match status" value="1"/>
</dbReference>
<dbReference type="Proteomes" id="UP001596113">
    <property type="component" value="Unassembled WGS sequence"/>
</dbReference>
<dbReference type="InterPro" id="IPR035906">
    <property type="entry name" value="MetI-like_sf"/>
</dbReference>
<dbReference type="EMBL" id="JBHSMI010000067">
    <property type="protein sequence ID" value="MFC5407452.1"/>
    <property type="molecule type" value="Genomic_DNA"/>
</dbReference>
<comment type="similarity">
    <text evidence="7">Belongs to the binding-protein-dependent transport system permease family.</text>
</comment>
<gene>
    <name evidence="10" type="ORF">ACFPOF_32375</name>
</gene>
<dbReference type="Pfam" id="PF00528">
    <property type="entry name" value="BPD_transp_1"/>
    <property type="match status" value="1"/>
</dbReference>
<dbReference type="InterPro" id="IPR051393">
    <property type="entry name" value="ABC_transporter_permease"/>
</dbReference>
<feature type="transmembrane region" description="Helical" evidence="7">
    <location>
        <begin position="96"/>
        <end position="121"/>
    </location>
</feature>
<feature type="domain" description="ABC transmembrane type-1" evidence="9">
    <location>
        <begin position="98"/>
        <end position="316"/>
    </location>
</feature>
<evidence type="ECO:0000256" key="6">
    <source>
        <dbReference type="ARBA" id="ARBA00023136"/>
    </source>
</evidence>
<protein>
    <submittedName>
        <fullName evidence="10">Carbohydrate ABC transporter permease</fullName>
    </submittedName>
</protein>
<feature type="transmembrane region" description="Helical" evidence="7">
    <location>
        <begin position="133"/>
        <end position="156"/>
    </location>
</feature>
<dbReference type="SUPFAM" id="SSF161098">
    <property type="entry name" value="MetI-like"/>
    <property type="match status" value="1"/>
</dbReference>
<evidence type="ECO:0000256" key="1">
    <source>
        <dbReference type="ARBA" id="ARBA00004651"/>
    </source>
</evidence>
<dbReference type="InterPro" id="IPR000515">
    <property type="entry name" value="MetI-like"/>
</dbReference>
<keyword evidence="4 7" id="KW-0812">Transmembrane</keyword>
<evidence type="ECO:0000256" key="3">
    <source>
        <dbReference type="ARBA" id="ARBA00022475"/>
    </source>
</evidence>
<feature type="transmembrane region" description="Helical" evidence="7">
    <location>
        <begin position="186"/>
        <end position="211"/>
    </location>
</feature>
<feature type="transmembrane region" description="Helical" evidence="7">
    <location>
        <begin position="37"/>
        <end position="55"/>
    </location>
</feature>
<dbReference type="CDD" id="cd06261">
    <property type="entry name" value="TM_PBP2"/>
    <property type="match status" value="1"/>
</dbReference>
<feature type="transmembrane region" description="Helical" evidence="7">
    <location>
        <begin position="232"/>
        <end position="256"/>
    </location>
</feature>
<evidence type="ECO:0000313" key="11">
    <source>
        <dbReference type="Proteomes" id="UP001596113"/>
    </source>
</evidence>
<accession>A0ABW0I860</accession>
<keyword evidence="11" id="KW-1185">Reference proteome</keyword>